<reference evidence="7" key="1">
    <citation type="journal article" date="2019" name="Int. J. Syst. Evol. Microbiol.">
        <title>The Global Catalogue of Microorganisms (GCM) 10K type strain sequencing project: providing services to taxonomists for standard genome sequencing and annotation.</title>
        <authorList>
            <consortium name="The Broad Institute Genomics Platform"/>
            <consortium name="The Broad Institute Genome Sequencing Center for Infectious Disease"/>
            <person name="Wu L."/>
            <person name="Ma J."/>
        </authorList>
    </citation>
    <scope>NUCLEOTIDE SEQUENCE [LARGE SCALE GENOMIC DNA]</scope>
    <source>
        <strain evidence="7">CCM 8875</strain>
    </source>
</reference>
<dbReference type="Gene3D" id="1.10.357.10">
    <property type="entry name" value="Tetracycline Repressor, domain 2"/>
    <property type="match status" value="1"/>
</dbReference>
<organism evidence="6 7">
    <name type="scientific">Paracoccus nototheniae</name>
    <dbReference type="NCBI Taxonomy" id="2489002"/>
    <lineage>
        <taxon>Bacteria</taxon>
        <taxon>Pseudomonadati</taxon>
        <taxon>Pseudomonadota</taxon>
        <taxon>Alphaproteobacteria</taxon>
        <taxon>Rhodobacterales</taxon>
        <taxon>Paracoccaceae</taxon>
        <taxon>Paracoccus</taxon>
    </lineage>
</organism>
<evidence type="ECO:0000313" key="6">
    <source>
        <dbReference type="EMBL" id="MFD1482668.1"/>
    </source>
</evidence>
<dbReference type="SUPFAM" id="SSF48498">
    <property type="entry name" value="Tetracyclin repressor-like, C-terminal domain"/>
    <property type="match status" value="1"/>
</dbReference>
<protein>
    <submittedName>
        <fullName evidence="6">TetR/AcrR family transcriptional regulator</fullName>
    </submittedName>
</protein>
<dbReference type="EMBL" id="JBHTOQ010000034">
    <property type="protein sequence ID" value="MFD1482668.1"/>
    <property type="molecule type" value="Genomic_DNA"/>
</dbReference>
<name>A0ABW4E0P6_9RHOB</name>
<keyword evidence="3" id="KW-0804">Transcription</keyword>
<dbReference type="SUPFAM" id="SSF46689">
    <property type="entry name" value="Homeodomain-like"/>
    <property type="match status" value="1"/>
</dbReference>
<feature type="domain" description="HTH tetR-type" evidence="5">
    <location>
        <begin position="30"/>
        <end position="90"/>
    </location>
</feature>
<sequence length="211" mass="23911">MIILENKRMERKGFDDLDRRKPSGAAVMRPELTTSLFRALFEEWARTGYAAISLERVATHAGAGKAAIYRRWPSKLEFACDAIRSVEVMRLGATDQGNLQADISEYVRATRAVFRHPLVRRIIPDLVAERLRSDELSVMLDSISAARRQFGHRLLNRAIARKELRPDIDKELALDFLFGPLYARMIVRGAKLTRTDLTRLVSALDAAIKSC</sequence>
<keyword evidence="7" id="KW-1185">Reference proteome</keyword>
<comment type="caution">
    <text evidence="6">The sequence shown here is derived from an EMBL/GenBank/DDBJ whole genome shotgun (WGS) entry which is preliminary data.</text>
</comment>
<dbReference type="InterPro" id="IPR001647">
    <property type="entry name" value="HTH_TetR"/>
</dbReference>
<evidence type="ECO:0000259" key="5">
    <source>
        <dbReference type="PROSITE" id="PS50977"/>
    </source>
</evidence>
<gene>
    <name evidence="6" type="ORF">ACFQ5P_15340</name>
</gene>
<accession>A0ABW4E0P6</accession>
<evidence type="ECO:0000256" key="4">
    <source>
        <dbReference type="PROSITE-ProRule" id="PRU00335"/>
    </source>
</evidence>
<dbReference type="Pfam" id="PF16859">
    <property type="entry name" value="TetR_C_11"/>
    <property type="match status" value="1"/>
</dbReference>
<evidence type="ECO:0000313" key="7">
    <source>
        <dbReference type="Proteomes" id="UP001597302"/>
    </source>
</evidence>
<evidence type="ECO:0000256" key="3">
    <source>
        <dbReference type="ARBA" id="ARBA00023163"/>
    </source>
</evidence>
<keyword evidence="2 4" id="KW-0238">DNA-binding</keyword>
<dbReference type="InterPro" id="IPR050109">
    <property type="entry name" value="HTH-type_TetR-like_transc_reg"/>
</dbReference>
<dbReference type="RefSeq" id="WP_207392304.1">
    <property type="nucleotide sequence ID" value="NZ_CBCSAJ010000048.1"/>
</dbReference>
<dbReference type="Pfam" id="PF00440">
    <property type="entry name" value="TetR_N"/>
    <property type="match status" value="1"/>
</dbReference>
<dbReference type="PROSITE" id="PS50977">
    <property type="entry name" value="HTH_TETR_2"/>
    <property type="match status" value="1"/>
</dbReference>
<proteinExistence type="predicted"/>
<dbReference type="Gene3D" id="1.10.10.60">
    <property type="entry name" value="Homeodomain-like"/>
    <property type="match status" value="1"/>
</dbReference>
<keyword evidence="1" id="KW-0805">Transcription regulation</keyword>
<dbReference type="PANTHER" id="PTHR30055">
    <property type="entry name" value="HTH-TYPE TRANSCRIPTIONAL REGULATOR RUTR"/>
    <property type="match status" value="1"/>
</dbReference>
<evidence type="ECO:0000256" key="2">
    <source>
        <dbReference type="ARBA" id="ARBA00023125"/>
    </source>
</evidence>
<dbReference type="InterPro" id="IPR036271">
    <property type="entry name" value="Tet_transcr_reg_TetR-rel_C_sf"/>
</dbReference>
<evidence type="ECO:0000256" key="1">
    <source>
        <dbReference type="ARBA" id="ARBA00023015"/>
    </source>
</evidence>
<feature type="DNA-binding region" description="H-T-H motif" evidence="4">
    <location>
        <begin position="53"/>
        <end position="72"/>
    </location>
</feature>
<dbReference type="PANTHER" id="PTHR30055:SF148">
    <property type="entry name" value="TETR-FAMILY TRANSCRIPTIONAL REGULATOR"/>
    <property type="match status" value="1"/>
</dbReference>
<dbReference type="Proteomes" id="UP001597302">
    <property type="component" value="Unassembled WGS sequence"/>
</dbReference>
<dbReference type="InterPro" id="IPR011075">
    <property type="entry name" value="TetR_C"/>
</dbReference>
<dbReference type="InterPro" id="IPR009057">
    <property type="entry name" value="Homeodomain-like_sf"/>
</dbReference>